<protein>
    <submittedName>
        <fullName evidence="1">Uncharacterized protein</fullName>
    </submittedName>
</protein>
<keyword evidence="2" id="KW-1185">Reference proteome</keyword>
<comment type="caution">
    <text evidence="1">The sequence shown here is derived from an EMBL/GenBank/DDBJ whole genome shotgun (WGS) entry which is preliminary data.</text>
</comment>
<organism evidence="1 2">
    <name type="scientific">Pseudoxanthomonas japonensis</name>
    <dbReference type="NCBI Taxonomy" id="69284"/>
    <lineage>
        <taxon>Bacteria</taxon>
        <taxon>Pseudomonadati</taxon>
        <taxon>Pseudomonadota</taxon>
        <taxon>Gammaproteobacteria</taxon>
        <taxon>Lysobacterales</taxon>
        <taxon>Lysobacteraceae</taxon>
        <taxon>Pseudoxanthomonas</taxon>
    </lineage>
</organism>
<sequence length="73" mass="7752">MVPAFAGTTVLRSEWGASGVDECLEIWIDSGLRDVIPAQAELQGRLPVLWLLTSPGKGNMGPSVRWDDGADAA</sequence>
<evidence type="ECO:0000313" key="1">
    <source>
        <dbReference type="EMBL" id="KAF1726352.1"/>
    </source>
</evidence>
<accession>A0ABQ6ZJR4</accession>
<gene>
    <name evidence="1" type="ORF">CSC78_04420</name>
</gene>
<reference evidence="1 2" key="1">
    <citation type="submission" date="2017-10" db="EMBL/GenBank/DDBJ databases">
        <title>Whole genome sequencing of members of genus Pseudoxanthomonas.</title>
        <authorList>
            <person name="Kumar S."/>
            <person name="Bansal K."/>
            <person name="Kaur A."/>
            <person name="Patil P."/>
            <person name="Sharma S."/>
            <person name="Patil P.B."/>
        </authorList>
    </citation>
    <scope>NUCLEOTIDE SEQUENCE [LARGE SCALE GENOMIC DNA]</scope>
    <source>
        <strain evidence="1 2">DSM 17109</strain>
    </source>
</reference>
<name>A0ABQ6ZJR4_9GAMM</name>
<dbReference type="EMBL" id="PDWW01000004">
    <property type="protein sequence ID" value="KAF1726352.1"/>
    <property type="molecule type" value="Genomic_DNA"/>
</dbReference>
<evidence type="ECO:0000313" key="2">
    <source>
        <dbReference type="Proteomes" id="UP000781710"/>
    </source>
</evidence>
<dbReference type="Proteomes" id="UP000781710">
    <property type="component" value="Unassembled WGS sequence"/>
</dbReference>
<proteinExistence type="predicted"/>